<evidence type="ECO:0000256" key="4">
    <source>
        <dbReference type="PROSITE-ProRule" id="PRU00339"/>
    </source>
</evidence>
<dbReference type="PANTHER" id="PTHR44688:SF16">
    <property type="entry name" value="DNA-BINDING TRANSCRIPTIONAL ACTIVATOR DEVR_DOSR"/>
    <property type="match status" value="1"/>
</dbReference>
<gene>
    <name evidence="6" type="ORF">DesyoDRAFT_2273</name>
</gene>
<evidence type="ECO:0000259" key="5">
    <source>
        <dbReference type="PROSITE" id="PS50043"/>
    </source>
</evidence>
<dbReference type="SMART" id="SM00421">
    <property type="entry name" value="HTH_LUXR"/>
    <property type="match status" value="1"/>
</dbReference>
<dbReference type="InterPro" id="IPR000792">
    <property type="entry name" value="Tscrpt_reg_LuxR_C"/>
</dbReference>
<dbReference type="InterPro" id="IPR027417">
    <property type="entry name" value="P-loop_NTPase"/>
</dbReference>
<dbReference type="CDD" id="cd06170">
    <property type="entry name" value="LuxR_C_like"/>
    <property type="match status" value="1"/>
</dbReference>
<keyword evidence="1" id="KW-0805">Transcription regulation</keyword>
<dbReference type="InterPro" id="IPR016032">
    <property type="entry name" value="Sig_transdc_resp-reg_C-effctor"/>
</dbReference>
<dbReference type="SMART" id="SM00028">
    <property type="entry name" value="TPR"/>
    <property type="match status" value="2"/>
</dbReference>
<evidence type="ECO:0000313" key="6">
    <source>
        <dbReference type="EMBL" id="EHQ89356.1"/>
    </source>
</evidence>
<protein>
    <submittedName>
        <fullName evidence="6">ATP-dependent transcriptional regulator</fullName>
    </submittedName>
</protein>
<dbReference type="HOGENOM" id="CLU_006325_2_0_9"/>
<keyword evidence="7" id="KW-1185">Reference proteome</keyword>
<dbReference type="Pfam" id="PF25873">
    <property type="entry name" value="WHD_MalT"/>
    <property type="match status" value="1"/>
</dbReference>
<dbReference type="OrthoDB" id="9789465at2"/>
<feature type="domain" description="HTH luxR-type" evidence="5">
    <location>
        <begin position="800"/>
        <end position="865"/>
    </location>
</feature>
<accession>H5XUC0</accession>
<evidence type="ECO:0000313" key="7">
    <source>
        <dbReference type="Proteomes" id="UP000005104"/>
    </source>
</evidence>
<dbReference type="PROSITE" id="PS50043">
    <property type="entry name" value="HTH_LUXR_2"/>
    <property type="match status" value="1"/>
</dbReference>
<dbReference type="STRING" id="768710.DesyoDRAFT_2273"/>
<keyword evidence="3" id="KW-0804">Transcription</keyword>
<dbReference type="EMBL" id="CM001441">
    <property type="protein sequence ID" value="EHQ89356.1"/>
    <property type="molecule type" value="Genomic_DNA"/>
</dbReference>
<dbReference type="AlphaFoldDB" id="H5XUC0"/>
<evidence type="ECO:0000256" key="2">
    <source>
        <dbReference type="ARBA" id="ARBA00023125"/>
    </source>
</evidence>
<dbReference type="Gene3D" id="1.10.10.10">
    <property type="entry name" value="Winged helix-like DNA-binding domain superfamily/Winged helix DNA-binding domain"/>
    <property type="match status" value="1"/>
</dbReference>
<dbReference type="InterPro" id="IPR019734">
    <property type="entry name" value="TPR_rpt"/>
</dbReference>
<dbReference type="eggNOG" id="COG2909">
    <property type="taxonomic scope" value="Bacteria"/>
</dbReference>
<dbReference type="InterPro" id="IPR059106">
    <property type="entry name" value="WHD_MalT"/>
</dbReference>
<dbReference type="PRINTS" id="PR00038">
    <property type="entry name" value="HTHLUXR"/>
</dbReference>
<dbReference type="GO" id="GO:0003677">
    <property type="term" value="F:DNA binding"/>
    <property type="evidence" value="ECO:0007669"/>
    <property type="project" value="UniProtKB-KW"/>
</dbReference>
<feature type="repeat" description="TPR" evidence="4">
    <location>
        <begin position="707"/>
        <end position="740"/>
    </location>
</feature>
<dbReference type="SUPFAM" id="SSF48452">
    <property type="entry name" value="TPR-like"/>
    <property type="match status" value="1"/>
</dbReference>
<dbReference type="PANTHER" id="PTHR44688">
    <property type="entry name" value="DNA-BINDING TRANSCRIPTIONAL ACTIVATOR DEVR_DOSR"/>
    <property type="match status" value="1"/>
</dbReference>
<dbReference type="SUPFAM" id="SSF46894">
    <property type="entry name" value="C-terminal effector domain of the bipartite response regulators"/>
    <property type="match status" value="1"/>
</dbReference>
<reference evidence="6 7" key="1">
    <citation type="submission" date="2011-11" db="EMBL/GenBank/DDBJ databases">
        <title>The Noncontiguous Finished genome of Desulfosporosinus youngiae DSM 17734.</title>
        <authorList>
            <consortium name="US DOE Joint Genome Institute (JGI-PGF)"/>
            <person name="Lucas S."/>
            <person name="Han J."/>
            <person name="Lapidus A."/>
            <person name="Cheng J.-F."/>
            <person name="Goodwin L."/>
            <person name="Pitluck S."/>
            <person name="Peters L."/>
            <person name="Ovchinnikova G."/>
            <person name="Lu M."/>
            <person name="Land M.L."/>
            <person name="Hauser L."/>
            <person name="Pester M."/>
            <person name="Spring S."/>
            <person name="Ollivier B."/>
            <person name="Rattei T."/>
            <person name="Klenk H.-P."/>
            <person name="Wagner M."/>
            <person name="Loy A."/>
            <person name="Woyke T.J."/>
        </authorList>
    </citation>
    <scope>NUCLEOTIDE SEQUENCE [LARGE SCALE GENOMIC DNA]</scope>
    <source>
        <strain evidence="6 7">DSM 17734</strain>
    </source>
</reference>
<dbReference type="Proteomes" id="UP000005104">
    <property type="component" value="Chromosome"/>
</dbReference>
<dbReference type="PROSITE" id="PS50005">
    <property type="entry name" value="TPR"/>
    <property type="match status" value="1"/>
</dbReference>
<evidence type="ECO:0000256" key="1">
    <source>
        <dbReference type="ARBA" id="ARBA00023015"/>
    </source>
</evidence>
<keyword evidence="2" id="KW-0238">DNA-binding</keyword>
<dbReference type="Pfam" id="PF00196">
    <property type="entry name" value="GerE"/>
    <property type="match status" value="1"/>
</dbReference>
<dbReference type="InterPro" id="IPR011990">
    <property type="entry name" value="TPR-like_helical_dom_sf"/>
</dbReference>
<evidence type="ECO:0000256" key="3">
    <source>
        <dbReference type="ARBA" id="ARBA00023163"/>
    </source>
</evidence>
<dbReference type="Pfam" id="PF17874">
    <property type="entry name" value="TPR_MalT"/>
    <property type="match status" value="1"/>
</dbReference>
<dbReference type="SUPFAM" id="SSF52540">
    <property type="entry name" value="P-loop containing nucleoside triphosphate hydrolases"/>
    <property type="match status" value="1"/>
</dbReference>
<dbReference type="GO" id="GO:0006355">
    <property type="term" value="P:regulation of DNA-templated transcription"/>
    <property type="evidence" value="ECO:0007669"/>
    <property type="project" value="InterPro"/>
</dbReference>
<dbReference type="InterPro" id="IPR036388">
    <property type="entry name" value="WH-like_DNA-bd_sf"/>
</dbReference>
<dbReference type="Gene3D" id="1.25.40.10">
    <property type="entry name" value="Tetratricopeptide repeat domain"/>
    <property type="match status" value="1"/>
</dbReference>
<organism evidence="6 7">
    <name type="scientific">Desulfosporosinus youngiae DSM 17734</name>
    <dbReference type="NCBI Taxonomy" id="768710"/>
    <lineage>
        <taxon>Bacteria</taxon>
        <taxon>Bacillati</taxon>
        <taxon>Bacillota</taxon>
        <taxon>Clostridia</taxon>
        <taxon>Eubacteriales</taxon>
        <taxon>Desulfitobacteriaceae</taxon>
        <taxon>Desulfosporosinus</taxon>
    </lineage>
</organism>
<dbReference type="RefSeq" id="WP_007782987.1">
    <property type="nucleotide sequence ID" value="NZ_CM001441.1"/>
</dbReference>
<dbReference type="Gene3D" id="3.40.50.300">
    <property type="entry name" value="P-loop containing nucleotide triphosphate hydrolases"/>
    <property type="match status" value="1"/>
</dbReference>
<sequence length="867" mass="99786">MEEAAYSPVLIRTKYSKPGGGSYLIPRRRLHRRLGNSLNHKVTTVTAPAGYGKTSAVLEWLAQAGLPAAWLSVDAEDNNPRVFWRYICAALDEIALGIGKETEYVFSSYELLKANIHLSILINKLLEQESDFLLVLDDVHWLTDPAILQGLSYLISYLPPKMHLILISRIEPKLNLTKQGIKSQLVRITSEDLRFRNEEFFQFYQTRGFMMDQAALQKVESYTEGWAAALVAIAMSMEKDMVNHKTMEGLTHCRRDIGQYLQTEVIDSWPEEMKSFALQTSILDILSESLCNAVTGDNTGSRMLRDMYEKNGFLIALDDEKHEYRWHKLFKDILSKQLIKSDPGIVSELHIRAATWYKEYGFNVKAFEHYLQGTSYEEAVSLFEQKVKVPFITNNEFVWAFSWIEKLPEAYKDKSFKIAGMYVMYYAQIELFALSRQWLAKMEGLLAAQPYASNQELSNFARTLFTLCEANLLIREGKIAELFAKVKLAAEVNAGQTYKVLDYLDLNLMDIYFCRCPFHSLSQLFKENQNRFREMIGNYRTMIARNPGYAHLLVGEYLYESNRLEEALPYLVQALDEAQSANCPGALVPTMVCLARMKKVKGDMTSAHEVLEACEKKLEHSGKVHWNYLLQAFRTRLYLDSGDMEKAEEWFNSARLDSYMEISKTREFELIVYARVLMAMGRIYDAELLLTRLLAFTKLKARRHSMVEILNLLAMLYYQTNKMPQAVNYLEKSLSIGREAGYVRSYLDESDLMMNLLRYCIIKWGDGENYDTPEALIVYAKEIFRQTQKNLPMKPAISSEATAKMLLTNKEKTVLKLLLEAYSNKEIAHKMGITLRTVKSHTSNIYCKLGVTSRAQCVKLARELRLE</sequence>
<keyword evidence="4" id="KW-0802">TPR repeat</keyword>
<proteinExistence type="predicted"/>
<dbReference type="InterPro" id="IPR041617">
    <property type="entry name" value="TPR_MalT"/>
</dbReference>
<name>H5XUC0_9FIRM</name>